<dbReference type="GO" id="GO:0006788">
    <property type="term" value="P:heme oxidation"/>
    <property type="evidence" value="ECO:0007669"/>
    <property type="project" value="InterPro"/>
</dbReference>
<name>A0A5S5DPU7_9FLAO</name>
<reference evidence="1 2" key="1">
    <citation type="submission" date="2019-07" db="EMBL/GenBank/DDBJ databases">
        <title>Genomic Encyclopedia of Type Strains, Phase IV (KMG-IV): sequencing the most valuable type-strain genomes for metagenomic binning, comparative biology and taxonomic classification.</title>
        <authorList>
            <person name="Goeker M."/>
        </authorList>
    </citation>
    <scope>NUCLEOTIDE SEQUENCE [LARGE SCALE GENOMIC DNA]</scope>
    <source>
        <strain evidence="1 2">DSM 18961</strain>
    </source>
</reference>
<dbReference type="AlphaFoldDB" id="A0A5S5DPU7"/>
<organism evidence="1 2">
    <name type="scientific">Tenacibaculum adriaticum</name>
    <dbReference type="NCBI Taxonomy" id="413713"/>
    <lineage>
        <taxon>Bacteria</taxon>
        <taxon>Pseudomonadati</taxon>
        <taxon>Bacteroidota</taxon>
        <taxon>Flavobacteriia</taxon>
        <taxon>Flavobacteriales</taxon>
        <taxon>Flavobacteriaceae</taxon>
        <taxon>Tenacibaculum</taxon>
    </lineage>
</organism>
<dbReference type="InterPro" id="IPR016053">
    <property type="entry name" value="Haem_Oase-like"/>
</dbReference>
<dbReference type="Proteomes" id="UP000323136">
    <property type="component" value="Unassembled WGS sequence"/>
</dbReference>
<accession>A0A5S5DPU7</accession>
<protein>
    <submittedName>
        <fullName evidence="1">Heme oxygenase</fullName>
    </submittedName>
</protein>
<dbReference type="SUPFAM" id="SSF48613">
    <property type="entry name" value="Heme oxygenase-like"/>
    <property type="match status" value="1"/>
</dbReference>
<dbReference type="RefSeq" id="WP_148870306.1">
    <property type="nucleotide sequence ID" value="NZ_VNIA01000003.1"/>
</dbReference>
<dbReference type="Pfam" id="PF01126">
    <property type="entry name" value="Heme_oxygenase"/>
    <property type="match status" value="1"/>
</dbReference>
<proteinExistence type="predicted"/>
<sequence>MSLPDKLKERTKLYHQDVEKVLVKELKSISTLEQYATLLDRLYQFYFPIEKKLQNIIDRSLISDIGKRQHTKRLFDDLSVLNFGFKVEENLALISIDNPSYAIGVLYVIEGSTLGGQIISKMLKKQLQLKESDINITSYFNSYGINTQGMWLSFKNDLCKSQKKIDEEEVMLGAIDTFKTLKNWLLATSF</sequence>
<dbReference type="EMBL" id="VNIA01000003">
    <property type="protein sequence ID" value="TYP97963.1"/>
    <property type="molecule type" value="Genomic_DNA"/>
</dbReference>
<dbReference type="InterPro" id="IPR016084">
    <property type="entry name" value="Haem_Oase-like_multi-hlx"/>
</dbReference>
<dbReference type="Gene3D" id="1.20.910.10">
    <property type="entry name" value="Heme oxygenase-like"/>
    <property type="match status" value="1"/>
</dbReference>
<dbReference type="GO" id="GO:0004392">
    <property type="term" value="F:heme oxygenase (decyclizing) activity"/>
    <property type="evidence" value="ECO:0007669"/>
    <property type="project" value="InterPro"/>
</dbReference>
<keyword evidence="2" id="KW-1185">Reference proteome</keyword>
<evidence type="ECO:0000313" key="2">
    <source>
        <dbReference type="Proteomes" id="UP000323136"/>
    </source>
</evidence>
<dbReference type="CDD" id="cd19166">
    <property type="entry name" value="HemeO-bac"/>
    <property type="match status" value="1"/>
</dbReference>
<dbReference type="OrthoDB" id="114943at2"/>
<evidence type="ECO:0000313" key="1">
    <source>
        <dbReference type="EMBL" id="TYP97963.1"/>
    </source>
</evidence>
<comment type="caution">
    <text evidence="1">The sequence shown here is derived from an EMBL/GenBank/DDBJ whole genome shotgun (WGS) entry which is preliminary data.</text>
</comment>
<gene>
    <name evidence="1" type="ORF">C7447_103129</name>
</gene>